<organism evidence="1 2">
    <name type="scientific">Vaccinium darrowii</name>
    <dbReference type="NCBI Taxonomy" id="229202"/>
    <lineage>
        <taxon>Eukaryota</taxon>
        <taxon>Viridiplantae</taxon>
        <taxon>Streptophyta</taxon>
        <taxon>Embryophyta</taxon>
        <taxon>Tracheophyta</taxon>
        <taxon>Spermatophyta</taxon>
        <taxon>Magnoliopsida</taxon>
        <taxon>eudicotyledons</taxon>
        <taxon>Gunneridae</taxon>
        <taxon>Pentapetalae</taxon>
        <taxon>asterids</taxon>
        <taxon>Ericales</taxon>
        <taxon>Ericaceae</taxon>
        <taxon>Vaccinioideae</taxon>
        <taxon>Vaccinieae</taxon>
        <taxon>Vaccinium</taxon>
    </lineage>
</organism>
<dbReference type="Proteomes" id="UP000828048">
    <property type="component" value="Chromosome 2"/>
</dbReference>
<proteinExistence type="predicted"/>
<reference evidence="1 2" key="1">
    <citation type="journal article" date="2021" name="Hortic Res">
        <title>High-quality reference genome and annotation aids understanding of berry development for evergreen blueberry (Vaccinium darrowii).</title>
        <authorList>
            <person name="Yu J."/>
            <person name="Hulse-Kemp A.M."/>
            <person name="Babiker E."/>
            <person name="Staton M."/>
        </authorList>
    </citation>
    <scope>NUCLEOTIDE SEQUENCE [LARGE SCALE GENOMIC DNA]</scope>
    <source>
        <strain evidence="2">cv. NJ 8807/NJ 8810</strain>
        <tissue evidence="1">Young leaf</tissue>
    </source>
</reference>
<keyword evidence="2" id="KW-1185">Reference proteome</keyword>
<gene>
    <name evidence="1" type="ORF">Vadar_000006</name>
</gene>
<evidence type="ECO:0000313" key="1">
    <source>
        <dbReference type="EMBL" id="KAH7832795.1"/>
    </source>
</evidence>
<sequence length="271" mass="30357">MTKQHTVFTSHSTASEFSSHAYAITLQNCVKNNEPTLGKALHCDISKRGGCLDLFGWNVLFNTYVKTDLLSDARKLFDEMTERNTGSYVTMMQGCAQSVNYLEAVDLFVRLHREGLELNSFVFTSILKLLVSVESGELCRSVHACLYKLGHKSIAFVGTSIIDAYSACGLVDDAREAFDEIIWKDMVSWTGMLLVSVESEELCRSVHACLYKLGHRSIAFVGTSIIDAYSACGLVDDAREAFDEIIWKDMVSWTGMVTCYAENGDMLRREW</sequence>
<protein>
    <submittedName>
        <fullName evidence="1">Uncharacterized protein</fullName>
    </submittedName>
</protein>
<evidence type="ECO:0000313" key="2">
    <source>
        <dbReference type="Proteomes" id="UP000828048"/>
    </source>
</evidence>
<dbReference type="EMBL" id="CM037152">
    <property type="protein sequence ID" value="KAH7832795.1"/>
    <property type="molecule type" value="Genomic_DNA"/>
</dbReference>
<comment type="caution">
    <text evidence="1">The sequence shown here is derived from an EMBL/GenBank/DDBJ whole genome shotgun (WGS) entry which is preliminary data.</text>
</comment>
<accession>A0ACB7WVX1</accession>
<name>A0ACB7WVX1_9ERIC</name>